<dbReference type="Pfam" id="PF13276">
    <property type="entry name" value="HTH_21"/>
    <property type="match status" value="1"/>
</dbReference>
<dbReference type="OrthoDB" id="9816028at2"/>
<dbReference type="InterPro" id="IPR001584">
    <property type="entry name" value="Integrase_cat-core"/>
</dbReference>
<reference evidence="3 4" key="1">
    <citation type="submission" date="2018-05" db="EMBL/GenBank/DDBJ databases">
        <title>complete genome sequence of Aquabacterium olei NBRC 110486.</title>
        <authorList>
            <person name="Tang B."/>
            <person name="Chang J."/>
            <person name="Zhang L."/>
            <person name="Yang H."/>
        </authorList>
    </citation>
    <scope>NUCLEOTIDE SEQUENCE [LARGE SCALE GENOMIC DNA]</scope>
    <source>
        <strain evidence="3 4">NBRC 110486</strain>
    </source>
</reference>
<dbReference type="Gene3D" id="3.30.420.10">
    <property type="entry name" value="Ribonuclease H-like superfamily/Ribonuclease H"/>
    <property type="match status" value="1"/>
</dbReference>
<dbReference type="EMBL" id="CP029210">
    <property type="protein sequence ID" value="AWI54385.1"/>
    <property type="molecule type" value="Genomic_DNA"/>
</dbReference>
<evidence type="ECO:0000256" key="1">
    <source>
        <dbReference type="SAM" id="Coils"/>
    </source>
</evidence>
<keyword evidence="1" id="KW-0175">Coiled coil</keyword>
<dbReference type="Proteomes" id="UP000244892">
    <property type="component" value="Chromosome"/>
</dbReference>
<dbReference type="InterPro" id="IPR025948">
    <property type="entry name" value="HTH-like_dom"/>
</dbReference>
<dbReference type="PANTHER" id="PTHR47515:SF2">
    <property type="entry name" value="INTEGRASE CORE DOMAIN PROTEIN"/>
    <property type="match status" value="1"/>
</dbReference>
<proteinExistence type="predicted"/>
<sequence>MRKSRFTESQILAILSEGEAGLAVVEVCRKHGISSATYYQWKSKYAGMSANELKRVKELDAENARLKRMYADLALENAAIKDVLSRKFVTPIARRAAVQIMVDEHHLSRVRACQAVGLPRSALYKPTTDRAAKDAPVIDAINVMLEKRPRWGFWKCFDRLRQDGHGWNHKRVYRVYCAMRLNLKRKVRRRVLTRERQPLLASSELNRVWALDFMRDTLYDGRPFRTLNVIDEGNREALRIECGTSIPSSRVVRVLEQLVEMFGRPEAIRLDNGPELTVEAFVDWAEKNGVKLLFIQPGKPNQNAFIERFNRSFRQEVLDAWLFNAISEVQTAADDWLTDYNEYRPHDSLGNVPPVVFKPRVFNQEVSTSGLST</sequence>
<dbReference type="PANTHER" id="PTHR47515">
    <property type="entry name" value="LOW CALCIUM RESPONSE LOCUS PROTEIN T"/>
    <property type="match status" value="1"/>
</dbReference>
<dbReference type="NCBIfam" id="NF033516">
    <property type="entry name" value="transpos_IS3"/>
    <property type="match status" value="1"/>
</dbReference>
<evidence type="ECO:0000313" key="3">
    <source>
        <dbReference type="EMBL" id="AWI54385.1"/>
    </source>
</evidence>
<protein>
    <submittedName>
        <fullName evidence="3">IS3 family transposase</fullName>
    </submittedName>
</protein>
<dbReference type="AlphaFoldDB" id="A0A2U8FTL2"/>
<dbReference type="GO" id="GO:0006313">
    <property type="term" value="P:DNA transposition"/>
    <property type="evidence" value="ECO:0007669"/>
    <property type="project" value="InterPro"/>
</dbReference>
<dbReference type="Pfam" id="PF01527">
    <property type="entry name" value="HTH_Tnp_1"/>
    <property type="match status" value="1"/>
</dbReference>
<dbReference type="SUPFAM" id="SSF46689">
    <property type="entry name" value="Homeodomain-like"/>
    <property type="match status" value="1"/>
</dbReference>
<dbReference type="GO" id="GO:0003677">
    <property type="term" value="F:DNA binding"/>
    <property type="evidence" value="ECO:0007669"/>
    <property type="project" value="InterPro"/>
</dbReference>
<dbReference type="PROSITE" id="PS50994">
    <property type="entry name" value="INTEGRASE"/>
    <property type="match status" value="1"/>
</dbReference>
<dbReference type="InterPro" id="IPR012337">
    <property type="entry name" value="RNaseH-like_sf"/>
</dbReference>
<dbReference type="KEGG" id="aon:DEH84_13840"/>
<dbReference type="GO" id="GO:0004803">
    <property type="term" value="F:transposase activity"/>
    <property type="evidence" value="ECO:0007669"/>
    <property type="project" value="InterPro"/>
</dbReference>
<feature type="coiled-coil region" evidence="1">
    <location>
        <begin position="49"/>
        <end position="76"/>
    </location>
</feature>
<organism evidence="3 4">
    <name type="scientific">Aquabacterium olei</name>
    <dbReference type="NCBI Taxonomy" id="1296669"/>
    <lineage>
        <taxon>Bacteria</taxon>
        <taxon>Pseudomonadati</taxon>
        <taxon>Pseudomonadota</taxon>
        <taxon>Betaproteobacteria</taxon>
        <taxon>Burkholderiales</taxon>
        <taxon>Aquabacterium</taxon>
    </lineage>
</organism>
<evidence type="ECO:0000259" key="2">
    <source>
        <dbReference type="PROSITE" id="PS50994"/>
    </source>
</evidence>
<dbReference type="SUPFAM" id="SSF53098">
    <property type="entry name" value="Ribonuclease H-like"/>
    <property type="match status" value="1"/>
</dbReference>
<name>A0A2U8FTL2_9BURK</name>
<evidence type="ECO:0000313" key="4">
    <source>
        <dbReference type="Proteomes" id="UP000244892"/>
    </source>
</evidence>
<dbReference type="GO" id="GO:0015074">
    <property type="term" value="P:DNA integration"/>
    <property type="evidence" value="ECO:0007669"/>
    <property type="project" value="InterPro"/>
</dbReference>
<dbReference type="InterPro" id="IPR002514">
    <property type="entry name" value="Transposase_8"/>
</dbReference>
<keyword evidence="4" id="KW-1185">Reference proteome</keyword>
<dbReference type="InterPro" id="IPR009057">
    <property type="entry name" value="Homeodomain-like_sf"/>
</dbReference>
<dbReference type="InterPro" id="IPR048020">
    <property type="entry name" value="Transpos_IS3"/>
</dbReference>
<gene>
    <name evidence="3" type="ORF">DEH84_13840</name>
</gene>
<dbReference type="Pfam" id="PF13683">
    <property type="entry name" value="rve_3"/>
    <property type="match status" value="1"/>
</dbReference>
<dbReference type="InterPro" id="IPR036397">
    <property type="entry name" value="RNaseH_sf"/>
</dbReference>
<accession>A0A2U8FTL2</accession>
<feature type="domain" description="Integrase catalytic" evidence="2">
    <location>
        <begin position="194"/>
        <end position="361"/>
    </location>
</feature>